<keyword evidence="2" id="KW-1185">Reference proteome</keyword>
<comment type="caution">
    <text evidence="1">The sequence shown here is derived from an EMBL/GenBank/DDBJ whole genome shotgun (WGS) entry which is preliminary data.</text>
</comment>
<reference evidence="1" key="1">
    <citation type="submission" date="2023-06" db="EMBL/GenBank/DDBJ databases">
        <authorList>
            <consortium name="Lawrence Berkeley National Laboratory"/>
            <person name="Ahrendt S."/>
            <person name="Sahu N."/>
            <person name="Indic B."/>
            <person name="Wong-Bajracharya J."/>
            <person name="Merenyi Z."/>
            <person name="Ke H.-M."/>
            <person name="Monk M."/>
            <person name="Kocsube S."/>
            <person name="Drula E."/>
            <person name="Lipzen A."/>
            <person name="Balint B."/>
            <person name="Henrissat B."/>
            <person name="Andreopoulos B."/>
            <person name="Martin F.M."/>
            <person name="Harder C.B."/>
            <person name="Rigling D."/>
            <person name="Ford K.L."/>
            <person name="Foster G.D."/>
            <person name="Pangilinan J."/>
            <person name="Papanicolaou A."/>
            <person name="Barry K."/>
            <person name="LaButti K."/>
            <person name="Viragh M."/>
            <person name="Koriabine M."/>
            <person name="Yan M."/>
            <person name="Riley R."/>
            <person name="Champramary S."/>
            <person name="Plett K.L."/>
            <person name="Tsai I.J."/>
            <person name="Slot J."/>
            <person name="Sipos G."/>
            <person name="Plett J."/>
            <person name="Nagy L.G."/>
            <person name="Grigoriev I.V."/>
        </authorList>
    </citation>
    <scope>NUCLEOTIDE SEQUENCE</scope>
    <source>
        <strain evidence="1">FPL87.14</strain>
    </source>
</reference>
<name>A0AA39JJZ7_9AGAR</name>
<sequence>MDVTPQVVLVYTNGDIFWEKSCTTVQRSSAISDICTLVAGPVLNSRRYGYKTAKGYKSVYVQDALVKPGERGIITSSPDADNGKWIRVVGIWTGDIESKHISPLYVILWFVDAVRDLDYPSVEYLMHEKEFGYALNRRYSTWANDIWALGVVLVTMMVDHAIDEFKPAAFLPFHNHLSLLLWVNTSVFNGQIPISINVMRCWDSPLLHPSQRRESNWGLVPSLGVATKWFAAVVRTFSSTGSAKSTEQGFIIIANELIAILAVSCCFLGLAAPTIYITQFISEPQFSGRCWCSSQFSLLCQDLMMFFDSVYADHEHTREGVVRLGLTGVLAHLVLRKCHATLNSESPPNWPSIFCTTLSRRSSMSSSAIPV</sequence>
<gene>
    <name evidence="1" type="ORF">EV421DRAFT_1735426</name>
</gene>
<protein>
    <submittedName>
        <fullName evidence="1">Uncharacterized protein</fullName>
    </submittedName>
</protein>
<evidence type="ECO:0000313" key="2">
    <source>
        <dbReference type="Proteomes" id="UP001175226"/>
    </source>
</evidence>
<dbReference type="AlphaFoldDB" id="A0AA39JJZ7"/>
<proteinExistence type="predicted"/>
<dbReference type="EMBL" id="JAUEPT010000020">
    <property type="protein sequence ID" value="KAK0444156.1"/>
    <property type="molecule type" value="Genomic_DNA"/>
</dbReference>
<accession>A0AA39JJZ7</accession>
<evidence type="ECO:0000313" key="1">
    <source>
        <dbReference type="EMBL" id="KAK0444156.1"/>
    </source>
</evidence>
<dbReference type="Proteomes" id="UP001175226">
    <property type="component" value="Unassembled WGS sequence"/>
</dbReference>
<organism evidence="1 2">
    <name type="scientific">Armillaria borealis</name>
    <dbReference type="NCBI Taxonomy" id="47425"/>
    <lineage>
        <taxon>Eukaryota</taxon>
        <taxon>Fungi</taxon>
        <taxon>Dikarya</taxon>
        <taxon>Basidiomycota</taxon>
        <taxon>Agaricomycotina</taxon>
        <taxon>Agaricomycetes</taxon>
        <taxon>Agaricomycetidae</taxon>
        <taxon>Agaricales</taxon>
        <taxon>Marasmiineae</taxon>
        <taxon>Physalacriaceae</taxon>
        <taxon>Armillaria</taxon>
    </lineage>
</organism>